<accession>A0A1F4YFG4</accession>
<sequence>MKIYTKTGDGGMTGTMRGRMQKSDQLAKAIGSIDELNSWVGMCRYKTPLEAELKRIQTDLFVIASGLAGSGKKLSYSEIRRLEKLIDKLSGELPKLSNFIYPVGELQVVRAVCRRAEREIVNLSVTNGNMVNQNILKYMNRLSDALFVMARWVNFKKDGEEEVWRG</sequence>
<dbReference type="NCBIfam" id="TIGR00636">
    <property type="entry name" value="PduO_Nterm"/>
    <property type="match status" value="1"/>
</dbReference>
<evidence type="ECO:0000256" key="4">
    <source>
        <dbReference type="RuleBase" id="RU366026"/>
    </source>
</evidence>
<comment type="caution">
    <text evidence="6">The sequence shown here is derived from an EMBL/GenBank/DDBJ whole genome shotgun (WGS) entry which is preliminary data.</text>
</comment>
<evidence type="ECO:0000256" key="3">
    <source>
        <dbReference type="ARBA" id="ARBA00022840"/>
    </source>
</evidence>
<dbReference type="GO" id="GO:0005524">
    <property type="term" value="F:ATP binding"/>
    <property type="evidence" value="ECO:0007669"/>
    <property type="project" value="UniProtKB-UniRule"/>
</dbReference>
<comment type="catalytic activity">
    <reaction evidence="4">
        <text>2 cob(II)yrinate a,c diamide + reduced [electron-transfer flavoprotein] + 2 ATP = 2 adenosylcob(III)yrinate a,c-diamide + 2 triphosphate + oxidized [electron-transfer flavoprotein] + 3 H(+)</text>
        <dbReference type="Rhea" id="RHEA:11528"/>
        <dbReference type="Rhea" id="RHEA-COMP:10685"/>
        <dbReference type="Rhea" id="RHEA-COMP:10686"/>
        <dbReference type="ChEBI" id="CHEBI:15378"/>
        <dbReference type="ChEBI" id="CHEBI:18036"/>
        <dbReference type="ChEBI" id="CHEBI:30616"/>
        <dbReference type="ChEBI" id="CHEBI:57692"/>
        <dbReference type="ChEBI" id="CHEBI:58307"/>
        <dbReference type="ChEBI" id="CHEBI:58503"/>
        <dbReference type="ChEBI" id="CHEBI:58537"/>
        <dbReference type="EC" id="2.5.1.17"/>
    </reaction>
</comment>
<gene>
    <name evidence="6" type="ORF">A2876_01345</name>
</gene>
<evidence type="ECO:0000313" key="6">
    <source>
        <dbReference type="EMBL" id="OGC92697.1"/>
    </source>
</evidence>
<organism evidence="6 7">
    <name type="scientific">Candidatus Amesbacteria bacterium RIFCSPHIGHO2_01_FULL_48_32b</name>
    <dbReference type="NCBI Taxonomy" id="1797253"/>
    <lineage>
        <taxon>Bacteria</taxon>
        <taxon>Candidatus Amesiibacteriota</taxon>
    </lineage>
</organism>
<dbReference type="Gene3D" id="1.20.1200.10">
    <property type="entry name" value="Cobalamin adenosyltransferase-like"/>
    <property type="match status" value="1"/>
</dbReference>
<name>A0A1F4YFG4_9BACT</name>
<keyword evidence="1 4" id="KW-0808">Transferase</keyword>
<dbReference type="Pfam" id="PF01923">
    <property type="entry name" value="Cob_adeno_trans"/>
    <property type="match status" value="1"/>
</dbReference>
<protein>
    <recommendedName>
        <fullName evidence="4">Corrinoid adenosyltransferase</fullName>
        <ecNumber evidence="4">2.5.1.17</ecNumber>
    </recommendedName>
    <alternativeName>
        <fullName evidence="4">Cob(II)alamin adenosyltransferase</fullName>
    </alternativeName>
    <alternativeName>
        <fullName evidence="4">Cob(II)yrinic acid a,c-diamide adenosyltransferase</fullName>
    </alternativeName>
    <alternativeName>
        <fullName evidence="4">Cobinamide/cobalamin adenosyltransferase</fullName>
    </alternativeName>
</protein>
<evidence type="ECO:0000313" key="7">
    <source>
        <dbReference type="Proteomes" id="UP000178176"/>
    </source>
</evidence>
<comment type="similarity">
    <text evidence="4">Belongs to the Cob(I)alamin adenosyltransferase family.</text>
</comment>
<dbReference type="EC" id="2.5.1.17" evidence="4"/>
<dbReference type="UniPathway" id="UPA00148">
    <property type="reaction ID" value="UER00233"/>
</dbReference>
<keyword evidence="2 4" id="KW-0547">Nucleotide-binding</keyword>
<dbReference type="Proteomes" id="UP000178176">
    <property type="component" value="Unassembled WGS sequence"/>
</dbReference>
<dbReference type="InterPro" id="IPR016030">
    <property type="entry name" value="CblAdoTrfase-like"/>
</dbReference>
<evidence type="ECO:0000256" key="2">
    <source>
        <dbReference type="ARBA" id="ARBA00022741"/>
    </source>
</evidence>
<evidence type="ECO:0000256" key="1">
    <source>
        <dbReference type="ARBA" id="ARBA00022679"/>
    </source>
</evidence>
<dbReference type="PANTHER" id="PTHR12213">
    <property type="entry name" value="CORRINOID ADENOSYLTRANSFERASE"/>
    <property type="match status" value="1"/>
</dbReference>
<comment type="pathway">
    <text evidence="4">Cofactor biosynthesis; adenosylcobalamin biosynthesis; adenosylcobalamin from cob(II)yrinate a,c-diamide: step 2/7.</text>
</comment>
<proteinExistence type="inferred from homology"/>
<feature type="domain" description="Cobalamin adenosyltransferase-like" evidence="5">
    <location>
        <begin position="3"/>
        <end position="153"/>
    </location>
</feature>
<keyword evidence="3 4" id="KW-0067">ATP-binding</keyword>
<dbReference type="GO" id="GO:0008817">
    <property type="term" value="F:corrinoid adenosyltransferase activity"/>
    <property type="evidence" value="ECO:0007669"/>
    <property type="project" value="UniProtKB-UniRule"/>
</dbReference>
<dbReference type="InterPro" id="IPR029499">
    <property type="entry name" value="PduO-typ"/>
</dbReference>
<evidence type="ECO:0000259" key="5">
    <source>
        <dbReference type="Pfam" id="PF01923"/>
    </source>
</evidence>
<dbReference type="InterPro" id="IPR036451">
    <property type="entry name" value="CblAdoTrfase-like_sf"/>
</dbReference>
<reference evidence="6 7" key="1">
    <citation type="journal article" date="2016" name="Nat. Commun.">
        <title>Thousands of microbial genomes shed light on interconnected biogeochemical processes in an aquifer system.</title>
        <authorList>
            <person name="Anantharaman K."/>
            <person name="Brown C.T."/>
            <person name="Hug L.A."/>
            <person name="Sharon I."/>
            <person name="Castelle C.J."/>
            <person name="Probst A.J."/>
            <person name="Thomas B.C."/>
            <person name="Singh A."/>
            <person name="Wilkins M.J."/>
            <person name="Karaoz U."/>
            <person name="Brodie E.L."/>
            <person name="Williams K.H."/>
            <person name="Hubbard S.S."/>
            <person name="Banfield J.F."/>
        </authorList>
    </citation>
    <scope>NUCLEOTIDE SEQUENCE [LARGE SCALE GENOMIC DNA]</scope>
</reference>
<comment type="catalytic activity">
    <reaction evidence="4">
        <text>2 cob(II)alamin + reduced [electron-transfer flavoprotein] + 2 ATP = 2 adenosylcob(III)alamin + 2 triphosphate + oxidized [electron-transfer flavoprotein] + 3 H(+)</text>
        <dbReference type="Rhea" id="RHEA:28671"/>
        <dbReference type="Rhea" id="RHEA-COMP:10685"/>
        <dbReference type="Rhea" id="RHEA-COMP:10686"/>
        <dbReference type="ChEBI" id="CHEBI:15378"/>
        <dbReference type="ChEBI" id="CHEBI:16304"/>
        <dbReference type="ChEBI" id="CHEBI:18036"/>
        <dbReference type="ChEBI" id="CHEBI:18408"/>
        <dbReference type="ChEBI" id="CHEBI:30616"/>
        <dbReference type="ChEBI" id="CHEBI:57692"/>
        <dbReference type="ChEBI" id="CHEBI:58307"/>
        <dbReference type="EC" id="2.5.1.17"/>
    </reaction>
</comment>
<keyword evidence="4" id="KW-0169">Cobalamin biosynthesis</keyword>
<dbReference type="AlphaFoldDB" id="A0A1F4YFG4"/>
<dbReference type="EMBL" id="MEXH01000009">
    <property type="protein sequence ID" value="OGC92697.1"/>
    <property type="molecule type" value="Genomic_DNA"/>
</dbReference>
<dbReference type="SUPFAM" id="SSF89028">
    <property type="entry name" value="Cobalamin adenosyltransferase-like"/>
    <property type="match status" value="1"/>
</dbReference>
<dbReference type="PANTHER" id="PTHR12213:SF0">
    <property type="entry name" value="CORRINOID ADENOSYLTRANSFERASE MMAB"/>
    <property type="match status" value="1"/>
</dbReference>
<dbReference type="GO" id="GO:0009236">
    <property type="term" value="P:cobalamin biosynthetic process"/>
    <property type="evidence" value="ECO:0007669"/>
    <property type="project" value="UniProtKB-UniRule"/>
</dbReference>